<dbReference type="InterPro" id="IPR007561">
    <property type="entry name" value="Cell_div_SepF/SepF-rel"/>
</dbReference>
<accession>A0ABS8EUN4</accession>
<keyword evidence="3 5" id="KW-0131">Cell cycle</keyword>
<comment type="similarity">
    <text evidence="5">Belongs to the SepF family.</text>
</comment>
<evidence type="ECO:0000256" key="1">
    <source>
        <dbReference type="ARBA" id="ARBA00022618"/>
    </source>
</evidence>
<evidence type="ECO:0000256" key="3">
    <source>
        <dbReference type="ARBA" id="ARBA00023306"/>
    </source>
</evidence>
<comment type="caution">
    <text evidence="7">The sequence shown here is derived from an EMBL/GenBank/DDBJ whole genome shotgun (WGS) entry which is preliminary data.</text>
</comment>
<feature type="compositionally biased region" description="Polar residues" evidence="6">
    <location>
        <begin position="89"/>
        <end position="101"/>
    </location>
</feature>
<evidence type="ECO:0000313" key="7">
    <source>
        <dbReference type="EMBL" id="MCC2147919.1"/>
    </source>
</evidence>
<comment type="subcellular location">
    <subcellularLocation>
        <location evidence="5">Cytoplasm</location>
    </subcellularLocation>
    <text evidence="5">Localizes to the division site, in a FtsZ-dependent manner.</text>
</comment>
<comment type="subunit">
    <text evidence="5">Homodimer. Interacts with FtsZ.</text>
</comment>
<sequence>MGVLDRFLNAMKLNDNDGFDDDDFLDDEMDDFEEEAPKKRFFKKQNEEDDLGDLDMDEKVPSGKEKSKAKSFQKSGSTSSPRPYSTSSAKTSNSGKISQMRTTKKSVAGMEVCVIKPRSMEDTREITDTLLANCTVVLNMEGLDVDIAQRIIDFSSGSCYAIDGNLQKVSNFIFIITPSGVEVSGDFQEILNGVDMPSLGNKF</sequence>
<dbReference type="HAMAP" id="MF_01197">
    <property type="entry name" value="SepF"/>
    <property type="match status" value="1"/>
</dbReference>
<name>A0ABS8EUN4_9FIRM</name>
<evidence type="ECO:0000256" key="4">
    <source>
        <dbReference type="ARBA" id="ARBA00044936"/>
    </source>
</evidence>
<comment type="function">
    <text evidence="4 5">Cell division protein that is part of the divisome complex and is recruited early to the Z-ring. Probably stimulates Z-ring formation, perhaps through the cross-linking of FtsZ protofilaments. Its function overlaps with FtsA.</text>
</comment>
<protein>
    <recommendedName>
        <fullName evidence="5">Cell division protein SepF</fullName>
    </recommendedName>
</protein>
<feature type="compositionally biased region" description="Low complexity" evidence="6">
    <location>
        <begin position="75"/>
        <end position="88"/>
    </location>
</feature>
<keyword evidence="5" id="KW-0963">Cytoplasm</keyword>
<organism evidence="7 8">
    <name type="scientific">Hominisplanchenecus faecis</name>
    <dbReference type="NCBI Taxonomy" id="2885351"/>
    <lineage>
        <taxon>Bacteria</taxon>
        <taxon>Bacillati</taxon>
        <taxon>Bacillota</taxon>
        <taxon>Clostridia</taxon>
        <taxon>Lachnospirales</taxon>
        <taxon>Lachnospiraceae</taxon>
        <taxon>Hominisplanchenecus</taxon>
    </lineage>
</organism>
<dbReference type="Proteomes" id="UP001299235">
    <property type="component" value="Unassembled WGS sequence"/>
</dbReference>
<keyword evidence="1 5" id="KW-0132">Cell division</keyword>
<evidence type="ECO:0000256" key="2">
    <source>
        <dbReference type="ARBA" id="ARBA00023210"/>
    </source>
</evidence>
<evidence type="ECO:0000256" key="5">
    <source>
        <dbReference type="HAMAP-Rule" id="MF_01197"/>
    </source>
</evidence>
<keyword evidence="8" id="KW-1185">Reference proteome</keyword>
<dbReference type="PANTHER" id="PTHR35798">
    <property type="entry name" value="CELL DIVISION PROTEIN SEPF"/>
    <property type="match status" value="1"/>
</dbReference>
<reference evidence="7 8" key="1">
    <citation type="submission" date="2021-10" db="EMBL/GenBank/DDBJ databases">
        <title>Anaerobic single-cell dispensing facilitates the cultivation of human gut bacteria.</title>
        <authorList>
            <person name="Afrizal A."/>
        </authorList>
    </citation>
    <scope>NUCLEOTIDE SEQUENCE [LARGE SCALE GENOMIC DNA]</scope>
    <source>
        <strain evidence="7 8">CLA-AA-H246</strain>
    </source>
</reference>
<evidence type="ECO:0000256" key="6">
    <source>
        <dbReference type="SAM" id="MobiDB-lite"/>
    </source>
</evidence>
<feature type="region of interest" description="Disordered" evidence="6">
    <location>
        <begin position="35"/>
        <end position="103"/>
    </location>
</feature>
<feature type="compositionally biased region" description="Acidic residues" evidence="6">
    <location>
        <begin position="47"/>
        <end position="56"/>
    </location>
</feature>
<dbReference type="InterPro" id="IPR023052">
    <property type="entry name" value="Cell_div_SepF"/>
</dbReference>
<dbReference type="PANTHER" id="PTHR35798:SF1">
    <property type="entry name" value="CELL DIVISION PROTEIN SEPF"/>
    <property type="match status" value="1"/>
</dbReference>
<dbReference type="Gene3D" id="3.30.110.150">
    <property type="entry name" value="SepF-like protein"/>
    <property type="match status" value="1"/>
</dbReference>
<proteinExistence type="inferred from homology"/>
<evidence type="ECO:0000313" key="8">
    <source>
        <dbReference type="Proteomes" id="UP001299235"/>
    </source>
</evidence>
<gene>
    <name evidence="5" type="primary">sepF</name>
    <name evidence="7" type="ORF">LKD42_01405</name>
</gene>
<dbReference type="Pfam" id="PF04472">
    <property type="entry name" value="SepF"/>
    <property type="match status" value="1"/>
</dbReference>
<dbReference type="RefSeq" id="WP_022119768.1">
    <property type="nucleotide sequence ID" value="NZ_JAJEQE010000002.1"/>
</dbReference>
<dbReference type="InterPro" id="IPR038594">
    <property type="entry name" value="SepF-like_sf"/>
</dbReference>
<dbReference type="EMBL" id="JAJEQE010000002">
    <property type="protein sequence ID" value="MCC2147919.1"/>
    <property type="molecule type" value="Genomic_DNA"/>
</dbReference>
<dbReference type="GO" id="GO:0051301">
    <property type="term" value="P:cell division"/>
    <property type="evidence" value="ECO:0007669"/>
    <property type="project" value="UniProtKB-KW"/>
</dbReference>
<feature type="compositionally biased region" description="Basic and acidic residues" evidence="6">
    <location>
        <begin position="57"/>
        <end position="68"/>
    </location>
</feature>
<keyword evidence="2 5" id="KW-0717">Septation</keyword>